<organism evidence="2 3">
    <name type="scientific">Portunus trituberculatus</name>
    <name type="common">Swimming crab</name>
    <name type="synonym">Neptunus trituberculatus</name>
    <dbReference type="NCBI Taxonomy" id="210409"/>
    <lineage>
        <taxon>Eukaryota</taxon>
        <taxon>Metazoa</taxon>
        <taxon>Ecdysozoa</taxon>
        <taxon>Arthropoda</taxon>
        <taxon>Crustacea</taxon>
        <taxon>Multicrustacea</taxon>
        <taxon>Malacostraca</taxon>
        <taxon>Eumalacostraca</taxon>
        <taxon>Eucarida</taxon>
        <taxon>Decapoda</taxon>
        <taxon>Pleocyemata</taxon>
        <taxon>Brachyura</taxon>
        <taxon>Eubrachyura</taxon>
        <taxon>Portunoidea</taxon>
        <taxon>Portunidae</taxon>
        <taxon>Portuninae</taxon>
        <taxon>Portunus</taxon>
    </lineage>
</organism>
<protein>
    <submittedName>
        <fullName evidence="2">Uncharacterized protein</fullName>
    </submittedName>
</protein>
<accession>A0A5B7GF16</accession>
<evidence type="ECO:0000313" key="2">
    <source>
        <dbReference type="EMBL" id="MPC55955.1"/>
    </source>
</evidence>
<dbReference type="EMBL" id="VSRR010013576">
    <property type="protein sequence ID" value="MPC55955.1"/>
    <property type="molecule type" value="Genomic_DNA"/>
</dbReference>
<sequence length="109" mass="11738">MAWKGVMDEGGDWSVGRWHQPTPSESSVFNLCRHKAAPEPNKTLRHLTEPVYVIFILTHPSGEPSAGVSCSDPGPTPPPLAKPLRGTTTPITRDTTAIPTPPAHNHIST</sequence>
<feature type="region of interest" description="Disordered" evidence="1">
    <location>
        <begin position="63"/>
        <end position="109"/>
    </location>
</feature>
<evidence type="ECO:0000313" key="3">
    <source>
        <dbReference type="Proteomes" id="UP000324222"/>
    </source>
</evidence>
<keyword evidence="3" id="KW-1185">Reference proteome</keyword>
<dbReference type="AlphaFoldDB" id="A0A5B7GF16"/>
<gene>
    <name evidence="2" type="ORF">E2C01_049903</name>
</gene>
<dbReference type="Proteomes" id="UP000324222">
    <property type="component" value="Unassembled WGS sequence"/>
</dbReference>
<feature type="region of interest" description="Disordered" evidence="1">
    <location>
        <begin position="1"/>
        <end position="26"/>
    </location>
</feature>
<reference evidence="2 3" key="1">
    <citation type="submission" date="2019-05" db="EMBL/GenBank/DDBJ databases">
        <title>Another draft genome of Portunus trituberculatus and its Hox gene families provides insights of decapod evolution.</title>
        <authorList>
            <person name="Jeong J.-H."/>
            <person name="Song I."/>
            <person name="Kim S."/>
            <person name="Choi T."/>
            <person name="Kim D."/>
            <person name="Ryu S."/>
            <person name="Kim W."/>
        </authorList>
    </citation>
    <scope>NUCLEOTIDE SEQUENCE [LARGE SCALE GENOMIC DNA]</scope>
    <source>
        <tissue evidence="2">Muscle</tissue>
    </source>
</reference>
<name>A0A5B7GF16_PORTR</name>
<comment type="caution">
    <text evidence="2">The sequence shown here is derived from an EMBL/GenBank/DDBJ whole genome shotgun (WGS) entry which is preliminary data.</text>
</comment>
<evidence type="ECO:0000256" key="1">
    <source>
        <dbReference type="SAM" id="MobiDB-lite"/>
    </source>
</evidence>
<feature type="compositionally biased region" description="Low complexity" evidence="1">
    <location>
        <begin position="87"/>
        <end position="98"/>
    </location>
</feature>
<proteinExistence type="predicted"/>